<protein>
    <submittedName>
        <fullName evidence="1">Uncharacterized protein</fullName>
    </submittedName>
</protein>
<name>A0A645BAU5_9ZZZZ</name>
<organism evidence="1">
    <name type="scientific">bioreactor metagenome</name>
    <dbReference type="NCBI Taxonomy" id="1076179"/>
    <lineage>
        <taxon>unclassified sequences</taxon>
        <taxon>metagenomes</taxon>
        <taxon>ecological metagenomes</taxon>
    </lineage>
</organism>
<dbReference type="AlphaFoldDB" id="A0A645BAU5"/>
<proteinExistence type="predicted"/>
<dbReference type="EMBL" id="VSSQ01018939">
    <property type="protein sequence ID" value="MPM62575.1"/>
    <property type="molecule type" value="Genomic_DNA"/>
</dbReference>
<sequence>MCRISFEIDMFPESVFIPDLHGMIPELIGKYVNNVRTIGCLRNGRTTYRDAD</sequence>
<comment type="caution">
    <text evidence="1">The sequence shown here is derived from an EMBL/GenBank/DDBJ whole genome shotgun (WGS) entry which is preliminary data.</text>
</comment>
<reference evidence="1" key="1">
    <citation type="submission" date="2019-08" db="EMBL/GenBank/DDBJ databases">
        <authorList>
            <person name="Kucharzyk K."/>
            <person name="Murdoch R.W."/>
            <person name="Higgins S."/>
            <person name="Loffler F."/>
        </authorList>
    </citation>
    <scope>NUCLEOTIDE SEQUENCE</scope>
</reference>
<gene>
    <name evidence="1" type="ORF">SDC9_109450</name>
</gene>
<evidence type="ECO:0000313" key="1">
    <source>
        <dbReference type="EMBL" id="MPM62575.1"/>
    </source>
</evidence>
<accession>A0A645BAU5</accession>